<evidence type="ECO:0000259" key="6">
    <source>
        <dbReference type="Pfam" id="PF03176"/>
    </source>
</evidence>
<protein>
    <recommendedName>
        <fullName evidence="6">Membrane transport protein MMPL domain-containing protein</fullName>
    </recommendedName>
</protein>
<dbReference type="AlphaFoldDB" id="A0A2R6AE44"/>
<feature type="transmembrane region" description="Helical" evidence="5">
    <location>
        <begin position="26"/>
        <end position="47"/>
    </location>
</feature>
<dbReference type="Proteomes" id="UP000240569">
    <property type="component" value="Unassembled WGS sequence"/>
</dbReference>
<dbReference type="EMBL" id="NEXD01000075">
    <property type="protein sequence ID" value="PSN84650.1"/>
    <property type="molecule type" value="Genomic_DNA"/>
</dbReference>
<evidence type="ECO:0000256" key="1">
    <source>
        <dbReference type="ARBA" id="ARBA00004141"/>
    </source>
</evidence>
<comment type="caution">
    <text evidence="7">The sequence shown here is derived from an EMBL/GenBank/DDBJ whole genome shotgun (WGS) entry which is preliminary data.</text>
</comment>
<feature type="transmembrane region" description="Helical" evidence="5">
    <location>
        <begin position="53"/>
        <end position="76"/>
    </location>
</feature>
<sequence>MQGIAKNLDWEGTNTQLSTLRWRKRVALISGITVAASLGALSFVAELRSWGPVLFMSVILSVLLVTTLLPALTSYIGPRISKVRSKPSRSKKQEAPDFTKPQAFRANTSILFWALCYLLAHPQSTLGSPFPQRQI</sequence>
<keyword evidence="4 5" id="KW-0472">Membrane</keyword>
<evidence type="ECO:0000256" key="2">
    <source>
        <dbReference type="ARBA" id="ARBA00022692"/>
    </source>
</evidence>
<accession>A0A2R6AE44</accession>
<evidence type="ECO:0000313" key="8">
    <source>
        <dbReference type="Proteomes" id="UP000240569"/>
    </source>
</evidence>
<reference evidence="7 8" key="1">
    <citation type="submission" date="2017-04" db="EMBL/GenBank/DDBJ databases">
        <title>Novel microbial lineages endemic to geothermal iron-oxide mats fill important gaps in the evolutionary history of Archaea.</title>
        <authorList>
            <person name="Jay Z.J."/>
            <person name="Beam J.P."/>
            <person name="Dlakic M."/>
            <person name="Rusch D.B."/>
            <person name="Kozubal M.A."/>
            <person name="Inskeep W.P."/>
        </authorList>
    </citation>
    <scope>NUCLEOTIDE SEQUENCE [LARGE SCALE GENOMIC DNA]</scope>
    <source>
        <strain evidence="7">BE_D</strain>
    </source>
</reference>
<feature type="domain" description="Membrane transport protein MMPL" evidence="6">
    <location>
        <begin position="21"/>
        <end position="93"/>
    </location>
</feature>
<evidence type="ECO:0000256" key="4">
    <source>
        <dbReference type="ARBA" id="ARBA00023136"/>
    </source>
</evidence>
<dbReference type="SUPFAM" id="SSF82866">
    <property type="entry name" value="Multidrug efflux transporter AcrB transmembrane domain"/>
    <property type="match status" value="1"/>
</dbReference>
<dbReference type="InterPro" id="IPR004869">
    <property type="entry name" value="MMPL_dom"/>
</dbReference>
<evidence type="ECO:0000256" key="3">
    <source>
        <dbReference type="ARBA" id="ARBA00022989"/>
    </source>
</evidence>
<dbReference type="Pfam" id="PF03176">
    <property type="entry name" value="MMPL"/>
    <property type="match status" value="1"/>
</dbReference>
<dbReference type="GO" id="GO:0016020">
    <property type="term" value="C:membrane"/>
    <property type="evidence" value="ECO:0007669"/>
    <property type="project" value="UniProtKB-SubCell"/>
</dbReference>
<comment type="subcellular location">
    <subcellularLocation>
        <location evidence="1">Membrane</location>
        <topology evidence="1">Multi-pass membrane protein</topology>
    </subcellularLocation>
</comment>
<keyword evidence="3 5" id="KW-1133">Transmembrane helix</keyword>
<gene>
    <name evidence="7" type="ORF">B9Q02_09385</name>
</gene>
<organism evidence="7 8">
    <name type="scientific">Candidatus Marsarchaeota G1 archaeon BE_D</name>
    <dbReference type="NCBI Taxonomy" id="1978156"/>
    <lineage>
        <taxon>Archaea</taxon>
        <taxon>Candidatus Marsarchaeota</taxon>
        <taxon>Candidatus Marsarchaeota group 1</taxon>
    </lineage>
</organism>
<evidence type="ECO:0000256" key="5">
    <source>
        <dbReference type="SAM" id="Phobius"/>
    </source>
</evidence>
<keyword evidence="2 5" id="KW-0812">Transmembrane</keyword>
<evidence type="ECO:0000313" key="7">
    <source>
        <dbReference type="EMBL" id="PSN84650.1"/>
    </source>
</evidence>
<name>A0A2R6AE44_9ARCH</name>
<proteinExistence type="predicted"/>